<reference evidence="4" key="1">
    <citation type="journal article" date="2019" name="Int. J. Syst. Evol. Microbiol.">
        <title>The Global Catalogue of Microorganisms (GCM) 10K type strain sequencing project: providing services to taxonomists for standard genome sequencing and annotation.</title>
        <authorList>
            <consortium name="The Broad Institute Genomics Platform"/>
            <consortium name="The Broad Institute Genome Sequencing Center for Infectious Disease"/>
            <person name="Wu L."/>
            <person name="Ma J."/>
        </authorList>
    </citation>
    <scope>NUCLEOTIDE SEQUENCE [LARGE SCALE GENOMIC DNA]</scope>
    <source>
        <strain evidence="4">CCUG 50213</strain>
    </source>
</reference>
<keyword evidence="4" id="KW-1185">Reference proteome</keyword>
<feature type="transmembrane region" description="Helical" evidence="1">
    <location>
        <begin position="12"/>
        <end position="32"/>
    </location>
</feature>
<sequence>MLATLLVGYPWLAPLAFIALLAAGPALGRWLAPRRSLTLGLLVATVALVCAIVFFPTGRTMAVECTLSWMLPLPTRPEPFANVVLFVPLGYLTALLTRRPVVAAIAAIGASACIEATQALLPALGRSCTTNDLFANALGAIIGAALGAIGLALHRGRAPEQARA</sequence>
<feature type="domain" description="VanZ-like" evidence="2">
    <location>
        <begin position="49"/>
        <end position="146"/>
    </location>
</feature>
<keyword evidence="1" id="KW-0812">Transmembrane</keyword>
<feature type="transmembrane region" description="Helical" evidence="1">
    <location>
        <begin position="133"/>
        <end position="153"/>
    </location>
</feature>
<proteinExistence type="predicted"/>
<feature type="transmembrane region" description="Helical" evidence="1">
    <location>
        <begin position="101"/>
        <end position="121"/>
    </location>
</feature>
<gene>
    <name evidence="3" type="ORF">ACFQ3U_09965</name>
</gene>
<dbReference type="EMBL" id="JBHTLY010000004">
    <property type="protein sequence ID" value="MFD1202214.1"/>
    <property type="molecule type" value="Genomic_DNA"/>
</dbReference>
<dbReference type="InterPro" id="IPR006976">
    <property type="entry name" value="VanZ-like"/>
</dbReference>
<evidence type="ECO:0000256" key="1">
    <source>
        <dbReference type="SAM" id="Phobius"/>
    </source>
</evidence>
<keyword evidence="1" id="KW-0472">Membrane</keyword>
<evidence type="ECO:0000313" key="4">
    <source>
        <dbReference type="Proteomes" id="UP001597181"/>
    </source>
</evidence>
<evidence type="ECO:0000259" key="2">
    <source>
        <dbReference type="Pfam" id="PF04892"/>
    </source>
</evidence>
<organism evidence="3 4">
    <name type="scientific">Leucobacter albus</name>
    <dbReference type="NCBI Taxonomy" id="272210"/>
    <lineage>
        <taxon>Bacteria</taxon>
        <taxon>Bacillati</taxon>
        <taxon>Actinomycetota</taxon>
        <taxon>Actinomycetes</taxon>
        <taxon>Micrococcales</taxon>
        <taxon>Microbacteriaceae</taxon>
        <taxon>Leucobacter</taxon>
    </lineage>
</organism>
<dbReference type="Pfam" id="PF04892">
    <property type="entry name" value="VanZ"/>
    <property type="match status" value="1"/>
</dbReference>
<dbReference type="Proteomes" id="UP001597181">
    <property type="component" value="Unassembled WGS sequence"/>
</dbReference>
<feature type="transmembrane region" description="Helical" evidence="1">
    <location>
        <begin position="39"/>
        <end position="59"/>
    </location>
</feature>
<protein>
    <submittedName>
        <fullName evidence="3">VanZ family protein</fullName>
    </submittedName>
</protein>
<evidence type="ECO:0000313" key="3">
    <source>
        <dbReference type="EMBL" id="MFD1202214.1"/>
    </source>
</evidence>
<feature type="transmembrane region" description="Helical" evidence="1">
    <location>
        <begin position="79"/>
        <end position="96"/>
    </location>
</feature>
<name>A0ABW3TPN1_9MICO</name>
<keyword evidence="1" id="KW-1133">Transmembrane helix</keyword>
<accession>A0ABW3TPN1</accession>
<comment type="caution">
    <text evidence="3">The sequence shown here is derived from an EMBL/GenBank/DDBJ whole genome shotgun (WGS) entry which is preliminary data.</text>
</comment>
<dbReference type="RefSeq" id="WP_343961198.1">
    <property type="nucleotide sequence ID" value="NZ_BAAAKZ010000010.1"/>
</dbReference>